<evidence type="ECO:0000313" key="3">
    <source>
        <dbReference type="Proteomes" id="UP000305792"/>
    </source>
</evidence>
<dbReference type="Gene3D" id="3.40.50.2000">
    <property type="entry name" value="Glycogen Phosphorylase B"/>
    <property type="match status" value="1"/>
</dbReference>
<dbReference type="Gene3D" id="3.90.550.10">
    <property type="entry name" value="Spore Coat Polysaccharide Biosynthesis Protein SpsA, Chain A"/>
    <property type="match status" value="1"/>
</dbReference>
<evidence type="ECO:0000313" key="2">
    <source>
        <dbReference type="EMBL" id="THV31948.1"/>
    </source>
</evidence>
<keyword evidence="2" id="KW-0808">Transferase</keyword>
<dbReference type="SUPFAM" id="SSF53756">
    <property type="entry name" value="UDP-Glycosyltransferase/glycogen phosphorylase"/>
    <property type="match status" value="1"/>
</dbReference>
<reference evidence="2 3" key="1">
    <citation type="journal article" date="2018" name="Int. J. Syst. Evol. Microbiol.">
        <title>Glycomyces paridis sp. nov., isolated from the medicinal plant Paris polyphylla.</title>
        <authorList>
            <person name="Fang X.M."/>
            <person name="Bai J.L."/>
            <person name="Su J."/>
            <person name="Zhao L.L."/>
            <person name="Liu H.Y."/>
            <person name="Ma B.P."/>
            <person name="Zhang Y.Q."/>
            <person name="Yu L.Y."/>
        </authorList>
    </citation>
    <scope>NUCLEOTIDE SEQUENCE [LARGE SCALE GENOMIC DNA]</scope>
    <source>
        <strain evidence="2 3">CPCC 204357</strain>
    </source>
</reference>
<accession>A0A4S8PM70</accession>
<dbReference type="InterPro" id="IPR029044">
    <property type="entry name" value="Nucleotide-diphossugar_trans"/>
</dbReference>
<dbReference type="CDD" id="cd00761">
    <property type="entry name" value="Glyco_tranf_GTA_type"/>
    <property type="match status" value="1"/>
</dbReference>
<gene>
    <name evidence="2" type="ORF">E9998_00335</name>
</gene>
<dbReference type="EMBL" id="STGX01000001">
    <property type="protein sequence ID" value="THV31948.1"/>
    <property type="molecule type" value="Genomic_DNA"/>
</dbReference>
<organism evidence="2 3">
    <name type="scientific">Glycomyces paridis</name>
    <dbReference type="NCBI Taxonomy" id="2126555"/>
    <lineage>
        <taxon>Bacteria</taxon>
        <taxon>Bacillati</taxon>
        <taxon>Actinomycetota</taxon>
        <taxon>Actinomycetes</taxon>
        <taxon>Glycomycetales</taxon>
        <taxon>Glycomycetaceae</taxon>
        <taxon>Glycomyces</taxon>
    </lineage>
</organism>
<protein>
    <submittedName>
        <fullName evidence="2">Glycosyltransferase</fullName>
    </submittedName>
</protein>
<dbReference type="GO" id="GO:0016740">
    <property type="term" value="F:transferase activity"/>
    <property type="evidence" value="ECO:0007669"/>
    <property type="project" value="UniProtKB-KW"/>
</dbReference>
<keyword evidence="3" id="KW-1185">Reference proteome</keyword>
<dbReference type="PANTHER" id="PTHR43685:SF2">
    <property type="entry name" value="GLYCOSYLTRANSFERASE 2-LIKE DOMAIN-CONTAINING PROTEIN"/>
    <property type="match status" value="1"/>
</dbReference>
<feature type="domain" description="Glycosyltransferase 2-like" evidence="1">
    <location>
        <begin position="223"/>
        <end position="330"/>
    </location>
</feature>
<proteinExistence type="predicted"/>
<dbReference type="PANTHER" id="PTHR43685">
    <property type="entry name" value="GLYCOSYLTRANSFERASE"/>
    <property type="match status" value="1"/>
</dbReference>
<dbReference type="InterPro" id="IPR001173">
    <property type="entry name" value="Glyco_trans_2-like"/>
</dbReference>
<dbReference type="Proteomes" id="UP000305792">
    <property type="component" value="Unassembled WGS sequence"/>
</dbReference>
<sequence>MIAADEAARYPTRLTDDYLMRSEAREPGSLVATALRTRSPAARHLLARGAHRGLPFADLVAAARAGGGPRRAAASGVRPAALRDLARVVGLQSDAEEDRRDALALYDLAFDVAGPRRVGARDAAVHAQIAFALGEWRRARFLLRCYGRRMRPLERGALLADLAHPDPAVSGRGGSESAWLARLGALCGQPGLRLDPVGEDAALPRFDRLRAAPVPRVEGPKVSVVVTAFRPGRELLTAVRSLVEGSWANLEVLVVDDASGEAFGPVLDAAAALDERVRVIRRPVNGGTFAARNTAFDAATGDFVTGLDADDWAAPGRLARSVAPLLADPALQLTYGEAFLFNEDLTVTRPGRVLATTSTASMTLRRSVIDRVGYYDEVRKGADTEFLHRIGAAFGPAAVRRLDGVRDTLMRQAPGSLSREEFGPGWKHPSRRAYQSAYPLWHKAIAKGTADPRLERDPEERPFAAPHRITAARPGPRHFDVVFCLDWRPFGGPQKSTMEEIRALRGTGLKVAVMHLESWRHMTTEDRLMCEPIQRWINDGTVDQVLVTDEATCDLLVLRYPPILQFRAGERAGLRPARMVVLANQAPAERDGSDIRYDPDACHANATDMFGVEPLWVPQGPQVREALEPKERTGSVLDGLTAGALADFDMPGILDPAAIAPARTGFRAAVPVVGRHSRDDWTKWPLAADLPLVYPGDGRWDVRVMGGVKSVAAVTGQAPPHSWTCYGYNETDVDSFLFQLDFWIYFPHPMQYEAFGRAVLEALAAGCVTVLPPRFEPTFGDAALYCEPSAVAGIVEAHRADPGRFLAQSALARRRVAERFSHDSYRTLVTGLLAHARV</sequence>
<name>A0A4S8PM70_9ACTN</name>
<dbReference type="Pfam" id="PF00535">
    <property type="entry name" value="Glycos_transf_2"/>
    <property type="match status" value="1"/>
</dbReference>
<dbReference type="InterPro" id="IPR050834">
    <property type="entry name" value="Glycosyltransf_2"/>
</dbReference>
<evidence type="ECO:0000259" key="1">
    <source>
        <dbReference type="Pfam" id="PF00535"/>
    </source>
</evidence>
<dbReference type="SUPFAM" id="SSF53448">
    <property type="entry name" value="Nucleotide-diphospho-sugar transferases"/>
    <property type="match status" value="1"/>
</dbReference>
<dbReference type="AlphaFoldDB" id="A0A4S8PM70"/>
<comment type="caution">
    <text evidence="2">The sequence shown here is derived from an EMBL/GenBank/DDBJ whole genome shotgun (WGS) entry which is preliminary data.</text>
</comment>